<evidence type="ECO:0000256" key="1">
    <source>
        <dbReference type="ARBA" id="ARBA00038308"/>
    </source>
</evidence>
<gene>
    <name evidence="2" type="ORF">AB5I84_11940</name>
</gene>
<accession>A0ABV4AKD7</accession>
<dbReference type="RefSeq" id="WP_369456134.1">
    <property type="nucleotide sequence ID" value="NZ_JBGCUO010000002.1"/>
</dbReference>
<sequence>MSQAAADHFDSLSDALVRAAVRHSPAELHGVICGLLSTGHGSQDAELLGMLAAHVELAAGWEADTGRQLLALRDLTRDGFTAEGLELQLVLPEEDSGLSERIAALGQWCEGFLVGFGTGSAGVRDSDLAPGLQEALSDIAAISQIGAPDEDDEEDAQMFEQVAEHCRLAALMVFTELALAARQQEAAPAPAVPPVTH</sequence>
<dbReference type="PANTHER" id="PTHR37528">
    <property type="entry name" value="UPF0149 PROTEIN YGFB"/>
    <property type="match status" value="1"/>
</dbReference>
<dbReference type="PANTHER" id="PTHR37528:SF1">
    <property type="entry name" value="UPF0149 PROTEIN YGFB"/>
    <property type="match status" value="1"/>
</dbReference>
<dbReference type="SUPFAM" id="SSF101327">
    <property type="entry name" value="YgfB-like"/>
    <property type="match status" value="1"/>
</dbReference>
<dbReference type="Gene3D" id="1.20.120.740">
    <property type="entry name" value="YgfB uncharacterised protein family UPF0149, PF03695"/>
    <property type="match status" value="1"/>
</dbReference>
<reference evidence="2 3" key="1">
    <citation type="submission" date="2024-07" db="EMBL/GenBank/DDBJ databases">
        <authorList>
            <person name="Ren Q."/>
        </authorList>
    </citation>
    <scope>NUCLEOTIDE SEQUENCE [LARGE SCALE GENOMIC DNA]</scope>
    <source>
        <strain evidence="2 3">REN37</strain>
    </source>
</reference>
<organism evidence="2 3">
    <name type="scientific">Isoalcanivorax beigongshangi</name>
    <dbReference type="NCBI Taxonomy" id="3238810"/>
    <lineage>
        <taxon>Bacteria</taxon>
        <taxon>Pseudomonadati</taxon>
        <taxon>Pseudomonadota</taxon>
        <taxon>Gammaproteobacteria</taxon>
        <taxon>Oceanospirillales</taxon>
        <taxon>Alcanivoracaceae</taxon>
        <taxon>Isoalcanivorax</taxon>
    </lineage>
</organism>
<dbReference type="Proteomes" id="UP001562065">
    <property type="component" value="Unassembled WGS sequence"/>
</dbReference>
<proteinExistence type="inferred from homology"/>
<comment type="similarity">
    <text evidence="1">Belongs to the UPF0149 family.</text>
</comment>
<dbReference type="Pfam" id="PF03695">
    <property type="entry name" value="UPF0149"/>
    <property type="match status" value="1"/>
</dbReference>
<name>A0ABV4AKD7_9GAMM</name>
<keyword evidence="3" id="KW-1185">Reference proteome</keyword>
<protein>
    <submittedName>
        <fullName evidence="2">UPF0149 family protein</fullName>
    </submittedName>
</protein>
<dbReference type="EMBL" id="JBGCUO010000002">
    <property type="protein sequence ID" value="MEY1662862.1"/>
    <property type="molecule type" value="Genomic_DNA"/>
</dbReference>
<dbReference type="InterPro" id="IPR036255">
    <property type="entry name" value="YgfB-like_sf"/>
</dbReference>
<evidence type="ECO:0000313" key="3">
    <source>
        <dbReference type="Proteomes" id="UP001562065"/>
    </source>
</evidence>
<comment type="caution">
    <text evidence="2">The sequence shown here is derived from an EMBL/GenBank/DDBJ whole genome shotgun (WGS) entry which is preliminary data.</text>
</comment>
<evidence type="ECO:0000313" key="2">
    <source>
        <dbReference type="EMBL" id="MEY1662862.1"/>
    </source>
</evidence>
<dbReference type="InterPro" id="IPR011978">
    <property type="entry name" value="YgfB-like"/>
</dbReference>